<evidence type="ECO:0000313" key="3">
    <source>
        <dbReference type="Proteomes" id="UP001161247"/>
    </source>
</evidence>
<dbReference type="PANTHER" id="PTHR37389">
    <property type="entry name" value="NODULIN-24"/>
    <property type="match status" value="1"/>
</dbReference>
<reference evidence="2" key="1">
    <citation type="submission" date="2023-03" db="EMBL/GenBank/DDBJ databases">
        <authorList>
            <person name="Julca I."/>
        </authorList>
    </citation>
    <scope>NUCLEOTIDE SEQUENCE</scope>
</reference>
<feature type="signal peptide" evidence="1">
    <location>
        <begin position="1"/>
        <end position="24"/>
    </location>
</feature>
<gene>
    <name evidence="2" type="ORF">OLC1_LOCUS23558</name>
</gene>
<protein>
    <submittedName>
        <fullName evidence="2">OLC1v1018907C1</fullName>
    </submittedName>
</protein>
<dbReference type="InterPro" id="IPR010800">
    <property type="entry name" value="GRP"/>
</dbReference>
<feature type="chain" id="PRO_5043505530" evidence="1">
    <location>
        <begin position="25"/>
        <end position="107"/>
    </location>
</feature>
<evidence type="ECO:0000313" key="2">
    <source>
        <dbReference type="EMBL" id="CAI9117507.1"/>
    </source>
</evidence>
<name>A0AAV1ECQ0_OLDCO</name>
<dbReference type="Pfam" id="PF07172">
    <property type="entry name" value="GRP"/>
    <property type="match status" value="1"/>
</dbReference>
<dbReference type="EMBL" id="OX459126">
    <property type="protein sequence ID" value="CAI9117507.1"/>
    <property type="molecule type" value="Genomic_DNA"/>
</dbReference>
<dbReference type="PANTHER" id="PTHR37389:SF40">
    <property type="entry name" value="NODULIN-24"/>
    <property type="match status" value="1"/>
</dbReference>
<dbReference type="Proteomes" id="UP001161247">
    <property type="component" value="Chromosome 9"/>
</dbReference>
<dbReference type="AlphaFoldDB" id="A0AAV1ECQ0"/>
<proteinExistence type="predicted"/>
<accession>A0AAV1ECQ0</accession>
<sequence length="107" mass="11133">MSSKAIIFLVLIALVLLIASEVSARDLVETETNGLEDSKYSRGGYPGGGYYGGGKGGYGGGRRGNGGGRGGYCRFGCCGRGYYRKGCKCCSFPGQAVNSIPESKPEN</sequence>
<evidence type="ECO:0000256" key="1">
    <source>
        <dbReference type="SAM" id="SignalP"/>
    </source>
</evidence>
<keyword evidence="1" id="KW-0732">Signal</keyword>
<keyword evidence="3" id="KW-1185">Reference proteome</keyword>
<organism evidence="2 3">
    <name type="scientific">Oldenlandia corymbosa var. corymbosa</name>
    <dbReference type="NCBI Taxonomy" id="529605"/>
    <lineage>
        <taxon>Eukaryota</taxon>
        <taxon>Viridiplantae</taxon>
        <taxon>Streptophyta</taxon>
        <taxon>Embryophyta</taxon>
        <taxon>Tracheophyta</taxon>
        <taxon>Spermatophyta</taxon>
        <taxon>Magnoliopsida</taxon>
        <taxon>eudicotyledons</taxon>
        <taxon>Gunneridae</taxon>
        <taxon>Pentapetalae</taxon>
        <taxon>asterids</taxon>
        <taxon>lamiids</taxon>
        <taxon>Gentianales</taxon>
        <taxon>Rubiaceae</taxon>
        <taxon>Rubioideae</taxon>
        <taxon>Spermacoceae</taxon>
        <taxon>Hedyotis-Oldenlandia complex</taxon>
        <taxon>Oldenlandia</taxon>
    </lineage>
</organism>